<feature type="domain" description="Chitin-binding type-4" evidence="4">
    <location>
        <begin position="48"/>
        <end position="197"/>
    </location>
</feature>
<dbReference type="Gene3D" id="2.70.50.50">
    <property type="entry name" value="chitin-binding protein cbp21"/>
    <property type="match status" value="1"/>
</dbReference>
<evidence type="ECO:0000256" key="3">
    <source>
        <dbReference type="SAM" id="SignalP"/>
    </source>
</evidence>
<dbReference type="PANTHER" id="PTHR34823">
    <property type="entry name" value="GLCNAC-BINDING PROTEIN A"/>
    <property type="match status" value="1"/>
</dbReference>
<dbReference type="EMBL" id="WOGT01000008">
    <property type="protein sequence ID" value="MUN55789.1"/>
    <property type="molecule type" value="Genomic_DNA"/>
</dbReference>
<dbReference type="CDD" id="cd21177">
    <property type="entry name" value="LPMO_AA10"/>
    <property type="match status" value="1"/>
</dbReference>
<dbReference type="InterPro" id="IPR004302">
    <property type="entry name" value="Cellulose/chitin-bd_N"/>
</dbReference>
<keyword evidence="6" id="KW-1185">Reference proteome</keyword>
<dbReference type="OrthoDB" id="2702399at2"/>
<dbReference type="SUPFAM" id="SSF81296">
    <property type="entry name" value="E set domains"/>
    <property type="match status" value="1"/>
</dbReference>
<keyword evidence="1 3" id="KW-0732">Signal</keyword>
<evidence type="ECO:0000313" key="6">
    <source>
        <dbReference type="Proteomes" id="UP000462152"/>
    </source>
</evidence>
<dbReference type="PANTHER" id="PTHR34823:SF1">
    <property type="entry name" value="CHITIN-BINDING TYPE-4 DOMAIN-CONTAINING PROTEIN"/>
    <property type="match status" value="1"/>
</dbReference>
<dbReference type="Pfam" id="PF03067">
    <property type="entry name" value="LPMO_10"/>
    <property type="match status" value="1"/>
</dbReference>
<feature type="chain" id="PRO_5039071503" evidence="3">
    <location>
        <begin position="28"/>
        <end position="201"/>
    </location>
</feature>
<gene>
    <name evidence="5" type="ORF">GMA10_11300</name>
</gene>
<name>A0A7K1LKU8_9MICC</name>
<evidence type="ECO:0000313" key="5">
    <source>
        <dbReference type="EMBL" id="MUN55789.1"/>
    </source>
</evidence>
<comment type="caution">
    <text evidence="5">The sequence shown here is derived from an EMBL/GenBank/DDBJ whole genome shotgun (WGS) entry which is preliminary data.</text>
</comment>
<dbReference type="AlphaFoldDB" id="A0A7K1LKU8"/>
<evidence type="ECO:0000256" key="2">
    <source>
        <dbReference type="SAM" id="MobiDB-lite"/>
    </source>
</evidence>
<dbReference type="Proteomes" id="UP000462152">
    <property type="component" value="Unassembled WGS sequence"/>
</dbReference>
<evidence type="ECO:0000259" key="4">
    <source>
        <dbReference type="Pfam" id="PF03067"/>
    </source>
</evidence>
<feature type="signal peptide" evidence="3">
    <location>
        <begin position="1"/>
        <end position="27"/>
    </location>
</feature>
<protein>
    <submittedName>
        <fullName evidence="5">Chitin-binding protein</fullName>
    </submittedName>
</protein>
<proteinExistence type="predicted"/>
<accession>A0A7K1LKU8</accession>
<evidence type="ECO:0000256" key="1">
    <source>
        <dbReference type="ARBA" id="ARBA00022729"/>
    </source>
</evidence>
<dbReference type="RefSeq" id="WP_129315600.1">
    <property type="nucleotide sequence ID" value="NZ_NOIQ01000009.1"/>
</dbReference>
<feature type="region of interest" description="Disordered" evidence="2">
    <location>
        <begin position="62"/>
        <end position="84"/>
    </location>
</feature>
<dbReference type="InterPro" id="IPR014756">
    <property type="entry name" value="Ig_E-set"/>
</dbReference>
<reference evidence="5 6" key="1">
    <citation type="submission" date="2019-12" db="EMBL/GenBank/DDBJ databases">
        <authorList>
            <person name="Li J."/>
            <person name="Shi Y."/>
            <person name="Xu G."/>
            <person name="Xiao D."/>
            <person name="Ran X."/>
        </authorList>
    </citation>
    <scope>NUCLEOTIDE SEQUENCE [LARGE SCALE GENOMIC DNA]</scope>
    <source>
        <strain evidence="5 6">JCM 15915</strain>
    </source>
</reference>
<sequence>MSKSFTFSAATALASVLVLGGAAAANAHGYIGNSKSDVTARAAMSSNTDLGAVQYEPQSIEAPKGFSLDPSTGGPEDGHLASGGTDLAKNLDEQSSDRWDKNEVQAGQELNLGWEYTAKHPTAKWHYYITKNGWDQNSPLTRDELQPLSEVEGDGSLPTDGTADQMKLPDDHKGYHVIYAVWDIEDTSNAFYNTVDVNIND</sequence>
<organism evidence="5 6">
    <name type="scientific">Rothia koreensis</name>
    <dbReference type="NCBI Taxonomy" id="592378"/>
    <lineage>
        <taxon>Bacteria</taxon>
        <taxon>Bacillati</taxon>
        <taxon>Actinomycetota</taxon>
        <taxon>Actinomycetes</taxon>
        <taxon>Micrococcales</taxon>
        <taxon>Micrococcaceae</taxon>
        <taxon>Rothia</taxon>
    </lineage>
</organism>
<dbReference type="InterPro" id="IPR051024">
    <property type="entry name" value="GlcNAc_Chitin_IntDeg"/>
</dbReference>